<sequence>MFHRKLVVPAIAGLIALTGSLLAAHSASADPGGSKVQAGDNPPAGVQPVGAGTGWNMKWWDEFNGSAVDWGTKWNGNSSALPDAGRGNKGNQQLEYNLDRNCTEANGAVTMTAKREQYQAPSGTSYGWTSCLLTSTGSSGVTFKYGYMESRARLTYDLRNAQGGTVADTRGFWPGFWTWQASGVNSWQETDVYEQYSDRPRHLYLTSHAGAKGGCEVDLGFDPGADYHVYGADISASGTKFYIDGNLVCSVAGAPTENTNIIEDLYVYSKTDFDPNPATVSAKKSIDYVRFWQR</sequence>
<dbReference type="InterPro" id="IPR013320">
    <property type="entry name" value="ConA-like_dom_sf"/>
</dbReference>
<evidence type="ECO:0000313" key="5">
    <source>
        <dbReference type="Proteomes" id="UP001501705"/>
    </source>
</evidence>
<dbReference type="RefSeq" id="WP_344232790.1">
    <property type="nucleotide sequence ID" value="NZ_BAAAPH010000004.1"/>
</dbReference>
<comment type="caution">
    <text evidence="4">The sequence shown here is derived from an EMBL/GenBank/DDBJ whole genome shotgun (WGS) entry which is preliminary data.</text>
</comment>
<dbReference type="CDD" id="cd08023">
    <property type="entry name" value="GH16_laminarinase_like"/>
    <property type="match status" value="1"/>
</dbReference>
<evidence type="ECO:0000259" key="3">
    <source>
        <dbReference type="PROSITE" id="PS51762"/>
    </source>
</evidence>
<feature type="signal peptide" evidence="2">
    <location>
        <begin position="1"/>
        <end position="29"/>
    </location>
</feature>
<dbReference type="Pfam" id="PF00722">
    <property type="entry name" value="Glyco_hydro_16"/>
    <property type="match status" value="1"/>
</dbReference>
<dbReference type="InterPro" id="IPR050546">
    <property type="entry name" value="Glycosyl_Hydrlase_16"/>
</dbReference>
<evidence type="ECO:0000256" key="2">
    <source>
        <dbReference type="SAM" id="SignalP"/>
    </source>
</evidence>
<keyword evidence="2" id="KW-0732">Signal</keyword>
<dbReference type="PROSITE" id="PS51762">
    <property type="entry name" value="GH16_2"/>
    <property type="match status" value="1"/>
</dbReference>
<dbReference type="SUPFAM" id="SSF49899">
    <property type="entry name" value="Concanavalin A-like lectins/glucanases"/>
    <property type="match status" value="1"/>
</dbReference>
<evidence type="ECO:0000256" key="1">
    <source>
        <dbReference type="ARBA" id="ARBA00006865"/>
    </source>
</evidence>
<protein>
    <recommendedName>
        <fullName evidence="3">GH16 domain-containing protein</fullName>
    </recommendedName>
</protein>
<keyword evidence="5" id="KW-1185">Reference proteome</keyword>
<accession>A0ABN2CMH4</accession>
<name>A0ABN2CMH4_9ACTN</name>
<dbReference type="PANTHER" id="PTHR10963">
    <property type="entry name" value="GLYCOSYL HYDROLASE-RELATED"/>
    <property type="match status" value="1"/>
</dbReference>
<dbReference type="Proteomes" id="UP001501705">
    <property type="component" value="Unassembled WGS sequence"/>
</dbReference>
<dbReference type="PANTHER" id="PTHR10963:SF55">
    <property type="entry name" value="GLYCOSIDE HYDROLASE FAMILY 16 PROTEIN"/>
    <property type="match status" value="1"/>
</dbReference>
<evidence type="ECO:0000313" key="4">
    <source>
        <dbReference type="EMBL" id="GAA1560578.1"/>
    </source>
</evidence>
<dbReference type="InterPro" id="IPR000757">
    <property type="entry name" value="Beta-glucanase-like"/>
</dbReference>
<feature type="domain" description="GH16" evidence="3">
    <location>
        <begin position="35"/>
        <end position="294"/>
    </location>
</feature>
<gene>
    <name evidence="4" type="ORF">GCM10009804_16690</name>
</gene>
<reference evidence="4 5" key="1">
    <citation type="journal article" date="2019" name="Int. J. Syst. Evol. Microbiol.">
        <title>The Global Catalogue of Microorganisms (GCM) 10K type strain sequencing project: providing services to taxonomists for standard genome sequencing and annotation.</title>
        <authorList>
            <consortium name="The Broad Institute Genomics Platform"/>
            <consortium name="The Broad Institute Genome Sequencing Center for Infectious Disease"/>
            <person name="Wu L."/>
            <person name="Ma J."/>
        </authorList>
    </citation>
    <scope>NUCLEOTIDE SEQUENCE [LARGE SCALE GENOMIC DNA]</scope>
    <source>
        <strain evidence="4 5">JCM 15572</strain>
    </source>
</reference>
<dbReference type="EMBL" id="BAAAPH010000004">
    <property type="protein sequence ID" value="GAA1560578.1"/>
    <property type="molecule type" value="Genomic_DNA"/>
</dbReference>
<comment type="similarity">
    <text evidence="1">Belongs to the glycosyl hydrolase 16 family.</text>
</comment>
<feature type="chain" id="PRO_5045987168" description="GH16 domain-containing protein" evidence="2">
    <location>
        <begin position="30"/>
        <end position="294"/>
    </location>
</feature>
<proteinExistence type="inferred from homology"/>
<organism evidence="4 5">
    <name type="scientific">Kribbella hippodromi</name>
    <dbReference type="NCBI Taxonomy" id="434347"/>
    <lineage>
        <taxon>Bacteria</taxon>
        <taxon>Bacillati</taxon>
        <taxon>Actinomycetota</taxon>
        <taxon>Actinomycetes</taxon>
        <taxon>Propionibacteriales</taxon>
        <taxon>Kribbellaceae</taxon>
        <taxon>Kribbella</taxon>
    </lineage>
</organism>
<dbReference type="Gene3D" id="2.60.120.200">
    <property type="match status" value="1"/>
</dbReference>